<evidence type="ECO:0000313" key="2">
    <source>
        <dbReference type="Proteomes" id="UP000693941"/>
    </source>
</evidence>
<sequence>MNFILPRKSRVTALTLLAGLMRSIRGSHLGKGIMQNKALGV</sequence>
<evidence type="ECO:0000313" key="1">
    <source>
        <dbReference type="EMBL" id="QXJ32114.1"/>
    </source>
</evidence>
<gene>
    <name evidence="1" type="ORF">J5U21_01765</name>
</gene>
<dbReference type="EMBL" id="CP077715">
    <property type="protein sequence ID" value="QXJ32114.1"/>
    <property type="molecule type" value="Genomic_DNA"/>
</dbReference>
<reference evidence="1" key="1">
    <citation type="journal article" date="2021" name="Environ. Microbiol.">
        <title>New insights into the diversity and evolution of the archaeal mobilome from three complete genomes of Saccharolobus shibatae.</title>
        <authorList>
            <person name="Medvedeva S."/>
            <person name="Brandt D."/>
            <person name="Cvirkaite-Krupovic V."/>
            <person name="Liu Y."/>
            <person name="Severinov K."/>
            <person name="Ishino S."/>
            <person name="Ishino Y."/>
            <person name="Prangishvili D."/>
            <person name="Kalinowski J."/>
            <person name="Krupovic M."/>
        </authorList>
    </citation>
    <scope>NUCLEOTIDE SEQUENCE</scope>
    <source>
        <strain evidence="1">BEU9</strain>
    </source>
</reference>
<accession>A0A8F5GWI3</accession>
<proteinExistence type="predicted"/>
<protein>
    <submittedName>
        <fullName evidence="1">Uncharacterized protein</fullName>
    </submittedName>
</protein>
<name>A0A8F5GWI3_9CREN</name>
<dbReference type="AlphaFoldDB" id="A0A8F5GWI3"/>
<dbReference type="Proteomes" id="UP000693941">
    <property type="component" value="Chromosome"/>
</dbReference>
<organism evidence="1 2">
    <name type="scientific">Saccharolobus shibatae</name>
    <dbReference type="NCBI Taxonomy" id="2286"/>
    <lineage>
        <taxon>Archaea</taxon>
        <taxon>Thermoproteota</taxon>
        <taxon>Thermoprotei</taxon>
        <taxon>Sulfolobales</taxon>
        <taxon>Sulfolobaceae</taxon>
        <taxon>Saccharolobus</taxon>
    </lineage>
</organism>